<dbReference type="HAMAP" id="MF_00260">
    <property type="entry name" value="Porphobil_deam"/>
    <property type="match status" value="1"/>
</dbReference>
<evidence type="ECO:0000256" key="2">
    <source>
        <dbReference type="ARBA" id="ARBA00004735"/>
    </source>
</evidence>
<dbReference type="PIRSF" id="PIRSF001438">
    <property type="entry name" value="4pyrrol_synth_OHMeBilane_synth"/>
    <property type="match status" value="1"/>
</dbReference>
<evidence type="ECO:0000259" key="10">
    <source>
        <dbReference type="Pfam" id="PF03900"/>
    </source>
</evidence>
<dbReference type="InterPro" id="IPR036803">
    <property type="entry name" value="Porphobilinogen_deaminase_C_sf"/>
</dbReference>
<comment type="similarity">
    <text evidence="3 8">Belongs to the HMBS family.</text>
</comment>
<evidence type="ECO:0000256" key="8">
    <source>
        <dbReference type="HAMAP-Rule" id="MF_00260"/>
    </source>
</evidence>
<dbReference type="Pfam" id="PF03900">
    <property type="entry name" value="Porphobil_deamC"/>
    <property type="match status" value="1"/>
</dbReference>
<dbReference type="FunFam" id="3.40.190.10:FF:000005">
    <property type="entry name" value="Porphobilinogen deaminase"/>
    <property type="match status" value="1"/>
</dbReference>
<dbReference type="InterPro" id="IPR022417">
    <property type="entry name" value="Porphobilin_deaminase_N"/>
</dbReference>
<evidence type="ECO:0000313" key="11">
    <source>
        <dbReference type="EMBL" id="QDT23938.1"/>
    </source>
</evidence>
<dbReference type="SUPFAM" id="SSF54782">
    <property type="entry name" value="Porphobilinogen deaminase (hydroxymethylbilane synthase), C-terminal domain"/>
    <property type="match status" value="1"/>
</dbReference>
<keyword evidence="6 8" id="KW-0627">Porphyrin biosynthesis</keyword>
<comment type="function">
    <text evidence="1 8">Tetrapolymerization of the monopyrrole PBG into the hydroxymethylbilane pre-uroporphyrinogen in several discrete steps.</text>
</comment>
<name>A0A517PX32_9PLAN</name>
<dbReference type="InterPro" id="IPR022418">
    <property type="entry name" value="Porphobilinogen_deaminase_C"/>
</dbReference>
<dbReference type="PRINTS" id="PR00151">
    <property type="entry name" value="PORPHBDMNASE"/>
</dbReference>
<organism evidence="11 12">
    <name type="scientific">Gimesia chilikensis</name>
    <dbReference type="NCBI Taxonomy" id="2605989"/>
    <lineage>
        <taxon>Bacteria</taxon>
        <taxon>Pseudomonadati</taxon>
        <taxon>Planctomycetota</taxon>
        <taxon>Planctomycetia</taxon>
        <taxon>Planctomycetales</taxon>
        <taxon>Planctomycetaceae</taxon>
        <taxon>Gimesia</taxon>
    </lineage>
</organism>
<evidence type="ECO:0000256" key="3">
    <source>
        <dbReference type="ARBA" id="ARBA00005638"/>
    </source>
</evidence>
<keyword evidence="12" id="KW-1185">Reference proteome</keyword>
<dbReference type="PANTHER" id="PTHR11557">
    <property type="entry name" value="PORPHOBILINOGEN DEAMINASE"/>
    <property type="match status" value="1"/>
</dbReference>
<evidence type="ECO:0000256" key="5">
    <source>
        <dbReference type="ARBA" id="ARBA00022679"/>
    </source>
</evidence>
<evidence type="ECO:0000259" key="9">
    <source>
        <dbReference type="Pfam" id="PF01379"/>
    </source>
</evidence>
<dbReference type="PROSITE" id="PS00533">
    <property type="entry name" value="PORPHOBILINOGEN_DEAM"/>
    <property type="match status" value="1"/>
</dbReference>
<dbReference type="NCBIfam" id="TIGR00212">
    <property type="entry name" value="hemC"/>
    <property type="match status" value="1"/>
</dbReference>
<dbReference type="PANTHER" id="PTHR11557:SF0">
    <property type="entry name" value="PORPHOBILINOGEN DEAMINASE"/>
    <property type="match status" value="1"/>
</dbReference>
<dbReference type="SUPFAM" id="SSF53850">
    <property type="entry name" value="Periplasmic binding protein-like II"/>
    <property type="match status" value="1"/>
</dbReference>
<dbReference type="RefSeq" id="WP_145192095.1">
    <property type="nucleotide sequence ID" value="NZ_CP036266.1"/>
</dbReference>
<dbReference type="GO" id="GO:0006782">
    <property type="term" value="P:protoporphyrinogen IX biosynthetic process"/>
    <property type="evidence" value="ECO:0007669"/>
    <property type="project" value="UniProtKB-UniRule"/>
</dbReference>
<comment type="pathway">
    <text evidence="2">Porphyrin-containing compound metabolism; protoporphyrin-IX biosynthesis; coproporphyrinogen-III from 5-aminolevulinate: step 2/4.</text>
</comment>
<gene>
    <name evidence="8 11" type="primary">hemC</name>
    <name evidence="11" type="ORF">HG66A1_57640</name>
</gene>
<dbReference type="InterPro" id="IPR022419">
    <property type="entry name" value="Porphobilin_deaminase_cofac_BS"/>
</dbReference>
<feature type="modified residue" description="S-(dipyrrolylmethanemethyl)cysteine" evidence="8">
    <location>
        <position position="251"/>
    </location>
</feature>
<protein>
    <recommendedName>
        <fullName evidence="8">Porphobilinogen deaminase</fullName>
        <shortName evidence="8">PBG</shortName>
        <ecNumber evidence="8">2.5.1.61</ecNumber>
    </recommendedName>
    <alternativeName>
        <fullName evidence="8">Hydroxymethylbilane synthase</fullName>
        <shortName evidence="8">HMBS</shortName>
    </alternativeName>
    <alternativeName>
        <fullName evidence="8">Pre-uroporphyrinogen synthase</fullName>
    </alternativeName>
</protein>
<sequence length="322" mass="34287">MNQTAEPRPLRIATRASKLALWQAEHVSALLEAQGSGRPIEIVHITSEGDRDLTSPLSQFGGLGVFTREVQKAVLDGRADLAVHSLKDLPTEPAPGLTLAGIPDRGPLYDVLILPEGSEPIESLADLPEQARIGTGSLRRRAQLLHQRSDLEMLEVRGNVQTRLKKLDSGEYDALCLAEAGMVRLELLAERNWLLLSPPEVYPAVGQGALGIECRDDDTETIEILGAISDPAVRAATTAERSLLSHLRAGCHAPIGSLSRLEENQLTLEAVVLSGDGQERIFVSESGPLEAAAETGIKAAEALLEAGADRLISPGPGSPEAP</sequence>
<dbReference type="Pfam" id="PF01379">
    <property type="entry name" value="Porphobil_deam"/>
    <property type="match status" value="1"/>
</dbReference>
<proteinExistence type="inferred from homology"/>
<comment type="catalytic activity">
    <reaction evidence="7 8">
        <text>4 porphobilinogen + H2O = hydroxymethylbilane + 4 NH4(+)</text>
        <dbReference type="Rhea" id="RHEA:13185"/>
        <dbReference type="ChEBI" id="CHEBI:15377"/>
        <dbReference type="ChEBI" id="CHEBI:28938"/>
        <dbReference type="ChEBI" id="CHEBI:57845"/>
        <dbReference type="ChEBI" id="CHEBI:58126"/>
        <dbReference type="EC" id="2.5.1.61"/>
    </reaction>
</comment>
<reference evidence="11 12" key="1">
    <citation type="submission" date="2019-02" db="EMBL/GenBank/DDBJ databases">
        <title>Deep-cultivation of Planctomycetes and their phenomic and genomic characterization uncovers novel biology.</title>
        <authorList>
            <person name="Wiegand S."/>
            <person name="Jogler M."/>
            <person name="Boedeker C."/>
            <person name="Pinto D."/>
            <person name="Vollmers J."/>
            <person name="Rivas-Marin E."/>
            <person name="Kohn T."/>
            <person name="Peeters S.H."/>
            <person name="Heuer A."/>
            <person name="Rast P."/>
            <person name="Oberbeckmann S."/>
            <person name="Bunk B."/>
            <person name="Jeske O."/>
            <person name="Meyerdierks A."/>
            <person name="Storesund J.E."/>
            <person name="Kallscheuer N."/>
            <person name="Luecker S."/>
            <person name="Lage O.M."/>
            <person name="Pohl T."/>
            <person name="Merkel B.J."/>
            <person name="Hornburger P."/>
            <person name="Mueller R.-W."/>
            <person name="Bruemmer F."/>
            <person name="Labrenz M."/>
            <person name="Spormann A.M."/>
            <person name="Op den Camp H."/>
            <person name="Overmann J."/>
            <person name="Amann R."/>
            <person name="Jetten M.S.M."/>
            <person name="Mascher T."/>
            <person name="Medema M.H."/>
            <person name="Devos D.P."/>
            <person name="Kaster A.-K."/>
            <person name="Ovreas L."/>
            <person name="Rohde M."/>
            <person name="Galperin M.Y."/>
            <person name="Jogler C."/>
        </authorList>
    </citation>
    <scope>NUCLEOTIDE SEQUENCE [LARGE SCALE GENOMIC DNA]</scope>
    <source>
        <strain evidence="11 12">HG66A1</strain>
    </source>
</reference>
<feature type="domain" description="Porphobilinogen deaminase C-terminal" evidence="10">
    <location>
        <begin position="237"/>
        <end position="304"/>
    </location>
</feature>
<dbReference type="GO" id="GO:0004418">
    <property type="term" value="F:hydroxymethylbilane synthase activity"/>
    <property type="evidence" value="ECO:0007669"/>
    <property type="project" value="UniProtKB-UniRule"/>
</dbReference>
<dbReference type="EMBL" id="CP036266">
    <property type="protein sequence ID" value="QDT23938.1"/>
    <property type="molecule type" value="Genomic_DNA"/>
</dbReference>
<keyword evidence="5 8" id="KW-0808">Transferase</keyword>
<dbReference type="EC" id="2.5.1.61" evidence="8"/>
<dbReference type="Gene3D" id="3.40.190.10">
    <property type="entry name" value="Periplasmic binding protein-like II"/>
    <property type="match status" value="2"/>
</dbReference>
<evidence type="ECO:0000256" key="4">
    <source>
        <dbReference type="ARBA" id="ARBA00011245"/>
    </source>
</evidence>
<comment type="subunit">
    <text evidence="4 8">Monomer.</text>
</comment>
<evidence type="ECO:0000256" key="7">
    <source>
        <dbReference type="ARBA" id="ARBA00048169"/>
    </source>
</evidence>
<comment type="miscellaneous">
    <text evidence="8">The porphobilinogen subunits are added to the dipyrromethane group.</text>
</comment>
<dbReference type="Gene3D" id="3.30.160.40">
    <property type="entry name" value="Porphobilinogen deaminase, C-terminal domain"/>
    <property type="match status" value="1"/>
</dbReference>
<dbReference type="Proteomes" id="UP000320421">
    <property type="component" value="Chromosome"/>
</dbReference>
<evidence type="ECO:0000256" key="1">
    <source>
        <dbReference type="ARBA" id="ARBA00002869"/>
    </source>
</evidence>
<accession>A0A517PX32</accession>
<comment type="cofactor">
    <cofactor evidence="8">
        <name>dipyrromethane</name>
        <dbReference type="ChEBI" id="CHEBI:60342"/>
    </cofactor>
    <text evidence="8">Binds 1 dipyrromethane group covalently.</text>
</comment>
<evidence type="ECO:0000313" key="12">
    <source>
        <dbReference type="Proteomes" id="UP000320421"/>
    </source>
</evidence>
<dbReference type="InterPro" id="IPR000860">
    <property type="entry name" value="HemC"/>
</dbReference>
<dbReference type="GO" id="GO:0005737">
    <property type="term" value="C:cytoplasm"/>
    <property type="evidence" value="ECO:0007669"/>
    <property type="project" value="UniProtKB-UniRule"/>
</dbReference>
<evidence type="ECO:0000256" key="6">
    <source>
        <dbReference type="ARBA" id="ARBA00023244"/>
    </source>
</evidence>
<dbReference type="AlphaFoldDB" id="A0A517PX32"/>
<dbReference type="OrthoDB" id="9810298at2"/>
<feature type="domain" description="Porphobilinogen deaminase N-terminal" evidence="9">
    <location>
        <begin position="10"/>
        <end position="222"/>
    </location>
</feature>